<dbReference type="InterPro" id="IPR045176">
    <property type="entry name" value="Got1"/>
</dbReference>
<comment type="subcellular location">
    <subcellularLocation>
        <location evidence="1">Golgi apparatus membrane</location>
        <topology evidence="1">Multi-pass membrane protein</topology>
    </subcellularLocation>
</comment>
<dbReference type="Pfam" id="PF04178">
    <property type="entry name" value="Got1"/>
    <property type="match status" value="1"/>
</dbReference>
<feature type="transmembrane region" description="Helical" evidence="7">
    <location>
        <begin position="37"/>
        <end position="61"/>
    </location>
</feature>
<keyword evidence="5 7" id="KW-0472">Membrane</keyword>
<sequence>MNFEISNTKQIGIGLSVFGVTFVGLGIILFFDGALLAIGNLLFIAGITLVIGVQRATLFFFQWHKAKGSALFFGGIIILLLGWPFIGMIIESWGFVLLFGGFVPTVINFIRQLPIVGNLLLLPGIRQCLDRIAPEHKYPV</sequence>
<evidence type="ECO:0000256" key="7">
    <source>
        <dbReference type="SAM" id="Phobius"/>
    </source>
</evidence>
<organism evidence="8 9">
    <name type="scientific">Panagrolaimus superbus</name>
    <dbReference type="NCBI Taxonomy" id="310955"/>
    <lineage>
        <taxon>Eukaryota</taxon>
        <taxon>Metazoa</taxon>
        <taxon>Ecdysozoa</taxon>
        <taxon>Nematoda</taxon>
        <taxon>Chromadorea</taxon>
        <taxon>Rhabditida</taxon>
        <taxon>Tylenchina</taxon>
        <taxon>Panagrolaimomorpha</taxon>
        <taxon>Panagrolaimoidea</taxon>
        <taxon>Panagrolaimidae</taxon>
        <taxon>Panagrolaimus</taxon>
    </lineage>
</organism>
<keyword evidence="4" id="KW-0333">Golgi apparatus</keyword>
<name>A0A914Z7F6_9BILA</name>
<dbReference type="Proteomes" id="UP000887577">
    <property type="component" value="Unplaced"/>
</dbReference>
<accession>A0A914Z7F6</accession>
<evidence type="ECO:0000256" key="2">
    <source>
        <dbReference type="ARBA" id="ARBA00022692"/>
    </source>
</evidence>
<keyword evidence="2 7" id="KW-0812">Transmembrane</keyword>
<evidence type="ECO:0000313" key="9">
    <source>
        <dbReference type="WBParaSite" id="PSU_v2.g8618.t1"/>
    </source>
</evidence>
<proteinExistence type="inferred from homology"/>
<evidence type="ECO:0000256" key="5">
    <source>
        <dbReference type="ARBA" id="ARBA00023136"/>
    </source>
</evidence>
<evidence type="ECO:0000256" key="6">
    <source>
        <dbReference type="ARBA" id="ARBA00025799"/>
    </source>
</evidence>
<feature type="transmembrane region" description="Helical" evidence="7">
    <location>
        <begin position="12"/>
        <end position="31"/>
    </location>
</feature>
<evidence type="ECO:0000256" key="3">
    <source>
        <dbReference type="ARBA" id="ARBA00022989"/>
    </source>
</evidence>
<dbReference type="GO" id="GO:0005829">
    <property type="term" value="C:cytosol"/>
    <property type="evidence" value="ECO:0007669"/>
    <property type="project" value="GOC"/>
</dbReference>
<evidence type="ECO:0000313" key="8">
    <source>
        <dbReference type="Proteomes" id="UP000887577"/>
    </source>
</evidence>
<dbReference type="WBParaSite" id="PSU_v2.g8618.t1">
    <property type="protein sequence ID" value="PSU_v2.g8618.t1"/>
    <property type="gene ID" value="PSU_v2.g8618"/>
</dbReference>
<keyword evidence="3 7" id="KW-1133">Transmembrane helix</keyword>
<protein>
    <submittedName>
        <fullName evidence="9">Vesicle transport protein GOT1B</fullName>
    </submittedName>
</protein>
<dbReference type="GO" id="GO:0006888">
    <property type="term" value="P:endoplasmic reticulum to Golgi vesicle-mediated transport"/>
    <property type="evidence" value="ECO:0007669"/>
    <property type="project" value="InterPro"/>
</dbReference>
<keyword evidence="8" id="KW-1185">Reference proteome</keyword>
<dbReference type="GO" id="GO:0042147">
    <property type="term" value="P:retrograde transport, endosome to Golgi"/>
    <property type="evidence" value="ECO:0007669"/>
    <property type="project" value="InterPro"/>
</dbReference>
<evidence type="ECO:0000256" key="1">
    <source>
        <dbReference type="ARBA" id="ARBA00004653"/>
    </source>
</evidence>
<dbReference type="PANTHER" id="PTHR21493">
    <property type="entry name" value="CGI-141-RELATED/LIPASE CONTAINING PROTEIN"/>
    <property type="match status" value="1"/>
</dbReference>
<reference evidence="9" key="1">
    <citation type="submission" date="2022-11" db="UniProtKB">
        <authorList>
            <consortium name="WormBaseParasite"/>
        </authorList>
    </citation>
    <scope>IDENTIFICATION</scope>
</reference>
<feature type="transmembrane region" description="Helical" evidence="7">
    <location>
        <begin position="68"/>
        <end position="86"/>
    </location>
</feature>
<dbReference type="GO" id="GO:0000139">
    <property type="term" value="C:Golgi membrane"/>
    <property type="evidence" value="ECO:0007669"/>
    <property type="project" value="UniProtKB-SubCell"/>
</dbReference>
<dbReference type="GO" id="GO:0005783">
    <property type="term" value="C:endoplasmic reticulum"/>
    <property type="evidence" value="ECO:0007669"/>
    <property type="project" value="TreeGrafter"/>
</dbReference>
<dbReference type="PANTHER" id="PTHR21493:SF9">
    <property type="entry name" value="GOLGI TRANSPORT PROTEIN 1-RELATED"/>
    <property type="match status" value="1"/>
</dbReference>
<dbReference type="AlphaFoldDB" id="A0A914Z7F6"/>
<evidence type="ECO:0000256" key="4">
    <source>
        <dbReference type="ARBA" id="ARBA00023034"/>
    </source>
</evidence>
<comment type="similarity">
    <text evidence="6">Belongs to the GOT1 family.</text>
</comment>
<dbReference type="InterPro" id="IPR007305">
    <property type="entry name" value="Vesicle_transpt_Got1/SFT2"/>
</dbReference>